<keyword evidence="2" id="KW-1185">Reference proteome</keyword>
<accession>A0A1H1T6C1</accession>
<protein>
    <submittedName>
        <fullName evidence="1">Uncharacterized protein</fullName>
    </submittedName>
</protein>
<organism evidence="1 2">
    <name type="scientific">Actinoplanes derwentensis</name>
    <dbReference type="NCBI Taxonomy" id="113562"/>
    <lineage>
        <taxon>Bacteria</taxon>
        <taxon>Bacillati</taxon>
        <taxon>Actinomycetota</taxon>
        <taxon>Actinomycetes</taxon>
        <taxon>Micromonosporales</taxon>
        <taxon>Micromonosporaceae</taxon>
        <taxon>Actinoplanes</taxon>
    </lineage>
</organism>
<evidence type="ECO:0000313" key="1">
    <source>
        <dbReference type="EMBL" id="SDS55711.1"/>
    </source>
</evidence>
<reference evidence="1 2" key="1">
    <citation type="submission" date="2016-10" db="EMBL/GenBank/DDBJ databases">
        <authorList>
            <person name="de Groot N.N."/>
        </authorList>
    </citation>
    <scope>NUCLEOTIDE SEQUENCE [LARGE SCALE GENOMIC DNA]</scope>
    <source>
        <strain evidence="1 2">DSM 43941</strain>
    </source>
</reference>
<dbReference type="RefSeq" id="WP_231954184.1">
    <property type="nucleotide sequence ID" value="NZ_BOMJ01000070.1"/>
</dbReference>
<dbReference type="EMBL" id="LT629758">
    <property type="protein sequence ID" value="SDS55711.1"/>
    <property type="molecule type" value="Genomic_DNA"/>
</dbReference>
<gene>
    <name evidence="1" type="ORF">SAMN04489716_1049</name>
</gene>
<dbReference type="Proteomes" id="UP000198688">
    <property type="component" value="Chromosome I"/>
</dbReference>
<proteinExistence type="predicted"/>
<evidence type="ECO:0000313" key="2">
    <source>
        <dbReference type="Proteomes" id="UP000198688"/>
    </source>
</evidence>
<dbReference type="STRING" id="113562.SAMN04489716_1049"/>
<name>A0A1H1T6C1_9ACTN</name>
<sequence length="168" mass="18414">MSGPELVLVLRYRTAVTYGFHVLLGALLGQHETATRYDVRFGESVEETAQHIREAGDVRTLVLWPFYSPDAAALAEELALFVRTCFGTSNRTSLGSTPPRTKTIWPHLWPAGSSLWCAVGQEPLVPKEVRPVGPTLVLRNNHGCANARVQRASSGSGHSRALPVEIWV</sequence>
<dbReference type="AlphaFoldDB" id="A0A1H1T6C1"/>